<dbReference type="AlphaFoldDB" id="A0A1H9ZYI5"/>
<dbReference type="RefSeq" id="WP_092929742.1">
    <property type="nucleotide sequence ID" value="NZ_FMZP01000001.1"/>
</dbReference>
<evidence type="ECO:0000313" key="4">
    <source>
        <dbReference type="Proteomes" id="UP000324021"/>
    </source>
</evidence>
<organism evidence="2 3">
    <name type="scientific">Natrinema hispanicum</name>
    <dbReference type="NCBI Taxonomy" id="392421"/>
    <lineage>
        <taxon>Archaea</taxon>
        <taxon>Methanobacteriati</taxon>
        <taxon>Methanobacteriota</taxon>
        <taxon>Stenosarchaea group</taxon>
        <taxon>Halobacteria</taxon>
        <taxon>Halobacteriales</taxon>
        <taxon>Natrialbaceae</taxon>
        <taxon>Natrinema</taxon>
    </lineage>
</organism>
<accession>A0A1H9ZYI5</accession>
<gene>
    <name evidence="2" type="ORF">SAMN04488694_102151</name>
    <name evidence="1" type="ORF">SAMN05192552_1001198</name>
</gene>
<keyword evidence="3" id="KW-1185">Reference proteome</keyword>
<protein>
    <submittedName>
        <fullName evidence="2">Uncharacterized protein</fullName>
    </submittedName>
</protein>
<dbReference type="Proteomes" id="UP000324021">
    <property type="component" value="Unassembled WGS sequence"/>
</dbReference>
<dbReference type="EMBL" id="FMZP01000001">
    <property type="protein sequence ID" value="SDC03599.1"/>
    <property type="molecule type" value="Genomic_DNA"/>
</dbReference>
<evidence type="ECO:0000313" key="2">
    <source>
        <dbReference type="EMBL" id="SES86479.1"/>
    </source>
</evidence>
<proteinExistence type="predicted"/>
<evidence type="ECO:0000313" key="3">
    <source>
        <dbReference type="Proteomes" id="UP000199320"/>
    </source>
</evidence>
<reference evidence="3 4" key="2">
    <citation type="submission" date="2016-10" db="EMBL/GenBank/DDBJ databases">
        <authorList>
            <person name="Varghese N."/>
            <person name="Submissions S."/>
        </authorList>
    </citation>
    <scope>NUCLEOTIDE SEQUENCE [LARGE SCALE GENOMIC DNA]</scope>
    <source>
        <strain evidence="1 4">CDM_1</strain>
        <strain evidence="3">CDM_6</strain>
    </source>
</reference>
<dbReference type="Proteomes" id="UP000199320">
    <property type="component" value="Unassembled WGS sequence"/>
</dbReference>
<dbReference type="InterPro" id="IPR058994">
    <property type="entry name" value="Ig-containing_halobact"/>
</dbReference>
<dbReference type="Pfam" id="PF26515">
    <property type="entry name" value="Ig_halo_2"/>
    <property type="match status" value="1"/>
</dbReference>
<sequence length="167" mass="18609">MLRPRVSLLILVVLSTILVGWTVLSPDEPPRLTVENQDKTRYQLTVFTAPNADSPTDVTFRATTEAGDRRDIGLADLQSGATYYNVTLAGDEVRSRHLTVRPTSNTTTTVETWEPGNTWGYVVEGNDDESIIGSDVITCEREGQRAHVTIVDGFQEQWTTHCAWERA</sequence>
<evidence type="ECO:0000313" key="1">
    <source>
        <dbReference type="EMBL" id="SDC03599.1"/>
    </source>
</evidence>
<name>A0A1H9ZYI5_9EURY</name>
<dbReference type="EMBL" id="FOIC01000002">
    <property type="protein sequence ID" value="SES86479.1"/>
    <property type="molecule type" value="Genomic_DNA"/>
</dbReference>
<reference evidence="2" key="1">
    <citation type="submission" date="2016-10" db="EMBL/GenBank/DDBJ databases">
        <authorList>
            <person name="de Groot N.N."/>
        </authorList>
    </citation>
    <scope>NUCLEOTIDE SEQUENCE [LARGE SCALE GENOMIC DNA]</scope>
    <source>
        <strain evidence="2">CDM_6</strain>
    </source>
</reference>